<evidence type="ECO:0000256" key="1">
    <source>
        <dbReference type="SAM" id="MobiDB-lite"/>
    </source>
</evidence>
<dbReference type="InParanoid" id="A0A061EF87"/>
<dbReference type="HOGENOM" id="CLU_2376991_0_0_1"/>
<organism evidence="2 3">
    <name type="scientific">Theobroma cacao</name>
    <name type="common">Cacao</name>
    <name type="synonym">Cocoa</name>
    <dbReference type="NCBI Taxonomy" id="3641"/>
    <lineage>
        <taxon>Eukaryota</taxon>
        <taxon>Viridiplantae</taxon>
        <taxon>Streptophyta</taxon>
        <taxon>Embryophyta</taxon>
        <taxon>Tracheophyta</taxon>
        <taxon>Spermatophyta</taxon>
        <taxon>Magnoliopsida</taxon>
        <taxon>eudicotyledons</taxon>
        <taxon>Gunneridae</taxon>
        <taxon>Pentapetalae</taxon>
        <taxon>rosids</taxon>
        <taxon>malvids</taxon>
        <taxon>Malvales</taxon>
        <taxon>Malvaceae</taxon>
        <taxon>Byttnerioideae</taxon>
        <taxon>Theobroma</taxon>
    </lineage>
</organism>
<evidence type="ECO:0000313" key="3">
    <source>
        <dbReference type="Proteomes" id="UP000026915"/>
    </source>
</evidence>
<protein>
    <submittedName>
        <fullName evidence="2">Uncharacterized protein</fullName>
    </submittedName>
</protein>
<dbReference type="Gramene" id="EOY00949">
    <property type="protein sequence ID" value="EOY00949"/>
    <property type="gene ID" value="TCM_010854"/>
</dbReference>
<keyword evidence="3" id="KW-1185">Reference proteome</keyword>
<dbReference type="Proteomes" id="UP000026915">
    <property type="component" value="Chromosome 2"/>
</dbReference>
<reference evidence="2 3" key="1">
    <citation type="journal article" date="2013" name="Genome Biol.">
        <title>The genome sequence of the most widely cultivated cacao type and its use to identify candidate genes regulating pod color.</title>
        <authorList>
            <person name="Motamayor J.C."/>
            <person name="Mockaitis K."/>
            <person name="Schmutz J."/>
            <person name="Haiminen N."/>
            <person name="Iii D.L."/>
            <person name="Cornejo O."/>
            <person name="Findley S.D."/>
            <person name="Zheng P."/>
            <person name="Utro F."/>
            <person name="Royaert S."/>
            <person name="Saski C."/>
            <person name="Jenkins J."/>
            <person name="Podicheti R."/>
            <person name="Zhao M."/>
            <person name="Scheffler B.E."/>
            <person name="Stack J.C."/>
            <person name="Feltus F.A."/>
            <person name="Mustiga G.M."/>
            <person name="Amores F."/>
            <person name="Phillips W."/>
            <person name="Marelli J.P."/>
            <person name="May G.D."/>
            <person name="Shapiro H."/>
            <person name="Ma J."/>
            <person name="Bustamante C.D."/>
            <person name="Schnell R.J."/>
            <person name="Main D."/>
            <person name="Gilbert D."/>
            <person name="Parida L."/>
            <person name="Kuhn D.N."/>
        </authorList>
    </citation>
    <scope>NUCLEOTIDE SEQUENCE [LARGE SCALE GENOMIC DNA]</scope>
    <source>
        <strain evidence="3">cv. Matina 1-6</strain>
    </source>
</reference>
<feature type="compositionally biased region" description="Basic residues" evidence="1">
    <location>
        <begin position="1"/>
        <end position="16"/>
    </location>
</feature>
<name>A0A061EF87_THECC</name>
<evidence type="ECO:0000313" key="2">
    <source>
        <dbReference type="EMBL" id="EOY00949.1"/>
    </source>
</evidence>
<dbReference type="EMBL" id="CM001880">
    <property type="protein sequence ID" value="EOY00949.1"/>
    <property type="molecule type" value="Genomic_DNA"/>
</dbReference>
<sequence>MGKVVNRKMHMHRSPHKMYVSPVSQSSSRVKGPAILLKTHHIRLHGCSTLYKGVAVLNQGESSQMPHVAEMMERMGFFLNHNGISDMINLLKLSS</sequence>
<proteinExistence type="predicted"/>
<gene>
    <name evidence="2" type="ORF">TCM_010854</name>
</gene>
<dbReference type="AlphaFoldDB" id="A0A061EF87"/>
<feature type="region of interest" description="Disordered" evidence="1">
    <location>
        <begin position="1"/>
        <end position="26"/>
    </location>
</feature>
<accession>A0A061EF87</accession>